<dbReference type="Proteomes" id="UP000023430">
    <property type="component" value="Unassembled WGS sequence"/>
</dbReference>
<dbReference type="PATRIC" id="fig|1449351.3.peg.3152"/>
<comment type="caution">
    <text evidence="2">The sequence shown here is derived from an EMBL/GenBank/DDBJ whole genome shotgun (WGS) entry which is preliminary data.</text>
</comment>
<reference evidence="2 3" key="1">
    <citation type="submission" date="2014-01" db="EMBL/GenBank/DDBJ databases">
        <title>Roseivivax isoporae LMG 25204 Genome Sequencing.</title>
        <authorList>
            <person name="Lai Q."/>
            <person name="Li G."/>
            <person name="Shao Z."/>
        </authorList>
    </citation>
    <scope>NUCLEOTIDE SEQUENCE [LARGE SCALE GENOMIC DNA]</scope>
    <source>
        <strain evidence="2 3">LMG 25204</strain>
    </source>
</reference>
<dbReference type="PROSITE" id="PS51257">
    <property type="entry name" value="PROKAR_LIPOPROTEIN"/>
    <property type="match status" value="1"/>
</dbReference>
<dbReference type="EMBL" id="JAME01000025">
    <property type="protein sequence ID" value="ETX27887.1"/>
    <property type="molecule type" value="Genomic_DNA"/>
</dbReference>
<dbReference type="OrthoDB" id="7829925at2"/>
<evidence type="ECO:0000256" key="1">
    <source>
        <dbReference type="SAM" id="SignalP"/>
    </source>
</evidence>
<evidence type="ECO:0000313" key="2">
    <source>
        <dbReference type="EMBL" id="ETX27887.1"/>
    </source>
</evidence>
<dbReference type="eggNOG" id="ENOG5032GJ1">
    <property type="taxonomic scope" value="Bacteria"/>
</dbReference>
<name>X7F4N3_9RHOB</name>
<keyword evidence="3" id="KW-1185">Reference proteome</keyword>
<keyword evidence="1" id="KW-0732">Signal</keyword>
<feature type="chain" id="PRO_5004977458" description="Dihydroxy-acid dehydratase" evidence="1">
    <location>
        <begin position="27"/>
        <end position="229"/>
    </location>
</feature>
<feature type="signal peptide" evidence="1">
    <location>
        <begin position="1"/>
        <end position="26"/>
    </location>
</feature>
<protein>
    <recommendedName>
        <fullName evidence="4">Dihydroxy-acid dehydratase</fullName>
    </recommendedName>
</protein>
<dbReference type="RefSeq" id="WP_051492079.1">
    <property type="nucleotide sequence ID" value="NZ_JAME01000025.1"/>
</dbReference>
<evidence type="ECO:0008006" key="4">
    <source>
        <dbReference type="Google" id="ProtNLM"/>
    </source>
</evidence>
<gene>
    <name evidence="2" type="ORF">RISW2_10485</name>
</gene>
<proteinExistence type="predicted"/>
<accession>X7F4N3</accession>
<organism evidence="2 3">
    <name type="scientific">Roseivivax isoporae LMG 25204</name>
    <dbReference type="NCBI Taxonomy" id="1449351"/>
    <lineage>
        <taxon>Bacteria</taxon>
        <taxon>Pseudomonadati</taxon>
        <taxon>Pseudomonadota</taxon>
        <taxon>Alphaproteobacteria</taxon>
        <taxon>Rhodobacterales</taxon>
        <taxon>Roseobacteraceae</taxon>
        <taxon>Roseivivax</taxon>
    </lineage>
</organism>
<evidence type="ECO:0000313" key="3">
    <source>
        <dbReference type="Proteomes" id="UP000023430"/>
    </source>
</evidence>
<dbReference type="AlphaFoldDB" id="X7F4N3"/>
<sequence length="229" mass="22533">MILRRLSVLMLTLLALGACDVTSEEAARGFLADFAAPGSAGGRDALSEPAAGPPPVGRVALAGGAVVVAGPRGYCIDPVTIESAEDGGFAVLASCSILSGGASGPSVAPALVTVTVGGPQPAPVLPDAATIARAAGVPLATDATRGPLVLAQMARGGDTALEGGDARHWRGAFLMGRRLVALALYAPSGSAMAGRDGARLLQGVHEAIVRASPDIPAPMSGRSASPSRG</sequence>
<dbReference type="STRING" id="1449351.RISW2_10485"/>